<protein>
    <submittedName>
        <fullName evidence="2">Putative ovule protein</fullName>
    </submittedName>
</protein>
<keyword evidence="1" id="KW-0472">Membrane</keyword>
<feature type="transmembrane region" description="Helical" evidence="1">
    <location>
        <begin position="12"/>
        <end position="29"/>
    </location>
</feature>
<evidence type="ECO:0000313" key="2">
    <source>
        <dbReference type="EMBL" id="JAP30368.1"/>
    </source>
</evidence>
<accession>A0A0V0IEH4</accession>
<proteinExistence type="predicted"/>
<name>A0A0V0IEH4_SOLCH</name>
<reference evidence="2" key="1">
    <citation type="submission" date="2015-12" db="EMBL/GenBank/DDBJ databases">
        <title>Gene expression during late stages of embryo sac development: a critical building block for successful pollen-pistil interactions.</title>
        <authorList>
            <person name="Liu Y."/>
            <person name="Joly V."/>
            <person name="Sabar M."/>
            <person name="Matton D.P."/>
        </authorList>
    </citation>
    <scope>NUCLEOTIDE SEQUENCE</scope>
</reference>
<sequence length="61" mass="7052">MRLQRQEWDFYSRVVALLSALPMILPFLNKPTALKKREREKDEVHTSFCCFLSSGHLGSGL</sequence>
<keyword evidence="1" id="KW-1133">Transmembrane helix</keyword>
<keyword evidence="1" id="KW-0812">Transmembrane</keyword>
<organism evidence="2">
    <name type="scientific">Solanum chacoense</name>
    <name type="common">Chaco potato</name>
    <dbReference type="NCBI Taxonomy" id="4108"/>
    <lineage>
        <taxon>Eukaryota</taxon>
        <taxon>Viridiplantae</taxon>
        <taxon>Streptophyta</taxon>
        <taxon>Embryophyta</taxon>
        <taxon>Tracheophyta</taxon>
        <taxon>Spermatophyta</taxon>
        <taxon>Magnoliopsida</taxon>
        <taxon>eudicotyledons</taxon>
        <taxon>Gunneridae</taxon>
        <taxon>Pentapetalae</taxon>
        <taxon>asterids</taxon>
        <taxon>lamiids</taxon>
        <taxon>Solanales</taxon>
        <taxon>Solanaceae</taxon>
        <taxon>Solanoideae</taxon>
        <taxon>Solaneae</taxon>
        <taxon>Solanum</taxon>
    </lineage>
</organism>
<dbReference type="EMBL" id="GEDG01008138">
    <property type="protein sequence ID" value="JAP30368.1"/>
    <property type="molecule type" value="Transcribed_RNA"/>
</dbReference>
<evidence type="ECO:0000256" key="1">
    <source>
        <dbReference type="SAM" id="Phobius"/>
    </source>
</evidence>
<dbReference type="AlphaFoldDB" id="A0A0V0IEH4"/>